<evidence type="ECO:0000313" key="3">
    <source>
        <dbReference type="EMBL" id="EGG57261.1"/>
    </source>
</evidence>
<accession>F3QHE3</accession>
<gene>
    <name evidence="3" type="ORF">HMPREF9439_00336</name>
</gene>
<keyword evidence="2 3" id="KW-0808">Transferase</keyword>
<dbReference type="AlphaFoldDB" id="F3QHE3"/>
<protein>
    <submittedName>
        <fullName evidence="3">RNA methyltransferase, RsmD family</fullName>
    </submittedName>
</protein>
<dbReference type="Proteomes" id="UP000005156">
    <property type="component" value="Unassembled WGS sequence"/>
</dbReference>
<dbReference type="PANTHER" id="PTHR43542">
    <property type="entry name" value="METHYLTRANSFERASE"/>
    <property type="match status" value="1"/>
</dbReference>
<dbReference type="SUPFAM" id="SSF53335">
    <property type="entry name" value="S-adenosyl-L-methionine-dependent methyltransferases"/>
    <property type="match status" value="1"/>
</dbReference>
<dbReference type="CDD" id="cd02440">
    <property type="entry name" value="AdoMet_MTases"/>
    <property type="match status" value="1"/>
</dbReference>
<proteinExistence type="predicted"/>
<dbReference type="eggNOG" id="COG0742">
    <property type="taxonomic scope" value="Bacteria"/>
</dbReference>
<evidence type="ECO:0000256" key="2">
    <source>
        <dbReference type="ARBA" id="ARBA00022679"/>
    </source>
</evidence>
<keyword evidence="4" id="KW-1185">Reference proteome</keyword>
<dbReference type="HOGENOM" id="CLU_075826_2_0_4"/>
<comment type="caution">
    <text evidence="3">The sequence shown here is derived from an EMBL/GenBank/DDBJ whole genome shotgun (WGS) entry which is preliminary data.</text>
</comment>
<dbReference type="Pfam" id="PF03602">
    <property type="entry name" value="Cons_hypoth95"/>
    <property type="match status" value="1"/>
</dbReference>
<dbReference type="InterPro" id="IPR004398">
    <property type="entry name" value="RNA_MeTrfase_RsmD"/>
</dbReference>
<dbReference type="GO" id="GO:0008168">
    <property type="term" value="F:methyltransferase activity"/>
    <property type="evidence" value="ECO:0007669"/>
    <property type="project" value="UniProtKB-KW"/>
</dbReference>
<dbReference type="EMBL" id="AFBP01000006">
    <property type="protein sequence ID" value="EGG57261.1"/>
    <property type="molecule type" value="Genomic_DNA"/>
</dbReference>
<keyword evidence="1 3" id="KW-0489">Methyltransferase</keyword>
<sequence length="211" mass="23144">MAYVLNKIHLFQHESLAMPATNSGKVRIIGGQWKRTNIPVLNADGLRPTGDRQRETLFNWLSFLLGDFEGRSALDMFGGSGALSFEFLSRGGSRAVLCEMNRRAAQFIKQTAEKLDAEGLTIIVGNSLTDPRVSELSPYDLAFIDPPFAADLQLKALKRCVPMLASDGLIYVESPQEISDEILTSLSLTAARRLKAGASRMLLAQKTENPS</sequence>
<dbReference type="PANTHER" id="PTHR43542:SF1">
    <property type="entry name" value="METHYLTRANSFERASE"/>
    <property type="match status" value="1"/>
</dbReference>
<evidence type="ECO:0000256" key="1">
    <source>
        <dbReference type="ARBA" id="ARBA00022603"/>
    </source>
</evidence>
<dbReference type="GO" id="GO:0031167">
    <property type="term" value="P:rRNA methylation"/>
    <property type="evidence" value="ECO:0007669"/>
    <property type="project" value="InterPro"/>
</dbReference>
<evidence type="ECO:0000313" key="4">
    <source>
        <dbReference type="Proteomes" id="UP000005156"/>
    </source>
</evidence>
<reference evidence="3 4" key="1">
    <citation type="submission" date="2011-02" db="EMBL/GenBank/DDBJ databases">
        <authorList>
            <person name="Weinstock G."/>
            <person name="Sodergren E."/>
            <person name="Clifton S."/>
            <person name="Fulton L."/>
            <person name="Fulton B."/>
            <person name="Courtney L."/>
            <person name="Fronick C."/>
            <person name="Harrison M."/>
            <person name="Strong C."/>
            <person name="Farmer C."/>
            <person name="Delahaunty K."/>
            <person name="Markovic C."/>
            <person name="Hall O."/>
            <person name="Minx P."/>
            <person name="Tomlinson C."/>
            <person name="Mitreva M."/>
            <person name="Hou S."/>
            <person name="Chen J."/>
            <person name="Wollam A."/>
            <person name="Pepin K.H."/>
            <person name="Johnson M."/>
            <person name="Bhonagiri V."/>
            <person name="Zhang X."/>
            <person name="Suruliraj S."/>
            <person name="Warren W."/>
            <person name="Chinwalla A."/>
            <person name="Mardis E.R."/>
            <person name="Wilson R.K."/>
        </authorList>
    </citation>
    <scope>NUCLEOTIDE SEQUENCE [LARGE SCALE GENOMIC DNA]</scope>
    <source>
        <strain evidence="3 4">YIT 11859</strain>
    </source>
</reference>
<dbReference type="PIRSF" id="PIRSF004553">
    <property type="entry name" value="CHP00095"/>
    <property type="match status" value="1"/>
</dbReference>
<name>F3QHE3_9BURK</name>
<dbReference type="NCBIfam" id="TIGR00095">
    <property type="entry name" value="16S rRNA (guanine(966)-N(2))-methyltransferase RsmD"/>
    <property type="match status" value="1"/>
</dbReference>
<dbReference type="InterPro" id="IPR029063">
    <property type="entry name" value="SAM-dependent_MTases_sf"/>
</dbReference>
<dbReference type="Gene3D" id="3.40.50.150">
    <property type="entry name" value="Vaccinia Virus protein VP39"/>
    <property type="match status" value="1"/>
</dbReference>
<organism evidence="3 4">
    <name type="scientific">Parasutterella excrementihominis YIT 11859</name>
    <dbReference type="NCBI Taxonomy" id="762966"/>
    <lineage>
        <taxon>Bacteria</taxon>
        <taxon>Pseudomonadati</taxon>
        <taxon>Pseudomonadota</taxon>
        <taxon>Betaproteobacteria</taxon>
        <taxon>Burkholderiales</taxon>
        <taxon>Sutterellaceae</taxon>
        <taxon>Parasutterella</taxon>
    </lineage>
</organism>